<feature type="signal peptide" evidence="12">
    <location>
        <begin position="1"/>
        <end position="29"/>
    </location>
</feature>
<evidence type="ECO:0000256" key="7">
    <source>
        <dbReference type="ARBA" id="ARBA00022989"/>
    </source>
</evidence>
<evidence type="ECO:0000256" key="3">
    <source>
        <dbReference type="ARBA" id="ARBA00022516"/>
    </source>
</evidence>
<evidence type="ECO:0000256" key="8">
    <source>
        <dbReference type="ARBA" id="ARBA00023098"/>
    </source>
</evidence>
<accession>A0A7S1MSH1</accession>
<keyword evidence="10" id="KW-0012">Acyltransferase</keyword>
<name>A0A7S1MSH1_ALECA</name>
<keyword evidence="9" id="KW-0472">Membrane</keyword>
<dbReference type="AlphaFoldDB" id="A0A7S1MSH1"/>
<keyword evidence="8" id="KW-0443">Lipid metabolism</keyword>
<gene>
    <name evidence="13" type="ORF">ACAT0790_LOCUS26362</name>
</gene>
<dbReference type="GO" id="GO:0006629">
    <property type="term" value="P:lipid metabolic process"/>
    <property type="evidence" value="ECO:0007669"/>
    <property type="project" value="UniProtKB-KW"/>
</dbReference>
<evidence type="ECO:0000256" key="2">
    <source>
        <dbReference type="ARBA" id="ARBA00005420"/>
    </source>
</evidence>
<reference evidence="13" key="1">
    <citation type="submission" date="2021-01" db="EMBL/GenBank/DDBJ databases">
        <authorList>
            <person name="Corre E."/>
            <person name="Pelletier E."/>
            <person name="Niang G."/>
            <person name="Scheremetjew M."/>
            <person name="Finn R."/>
            <person name="Kale V."/>
            <person name="Holt S."/>
            <person name="Cochrane G."/>
            <person name="Meng A."/>
            <person name="Brown T."/>
            <person name="Cohen L."/>
        </authorList>
    </citation>
    <scope>NUCLEOTIDE SEQUENCE</scope>
    <source>
        <strain evidence="13">OF101</strain>
    </source>
</reference>
<dbReference type="PANTHER" id="PTHR12317">
    <property type="entry name" value="DIACYLGLYCEROL O-ACYLTRANSFERASE"/>
    <property type="match status" value="1"/>
</dbReference>
<proteinExistence type="inferred from homology"/>
<keyword evidence="6 11" id="KW-0256">Endoplasmic reticulum</keyword>
<dbReference type="EC" id="2.3.1.-" evidence="11"/>
<dbReference type="GO" id="GO:0005789">
    <property type="term" value="C:endoplasmic reticulum membrane"/>
    <property type="evidence" value="ECO:0007669"/>
    <property type="project" value="UniProtKB-SubCell"/>
</dbReference>
<sequence length="345" mass="37980">MAAPSLRASGPIVLSCALVSAALRQLLLARGKRALVPWGPRRLALAIAQAVNKAVRLAGVEFECDTEEKWNGDPEKRLDPQRQYITPWHPHGALTFCAAFYTNIMTTQSTMPGAPGPRNWFVGIADLLFRFPGLGEALLLWNARPVSEATSQKVLKSGYSYAIQPGGIPEQVVTDHRRELLVFPPTGGFCRLAVQHGVPLVPIYAFGENQVFSTSGTGRRAVNRIYKTMGIAVPLIRPWPNPITVYMKWGRPVEVGPAEAKPSQERVQEVFGRYVKELARLFEEHHRTCLPADVAARGLTVMWRGHSKEELDVLLDGAGLERDQVPSLVTVSGQSAPPKLLQSRL</sequence>
<evidence type="ECO:0000256" key="11">
    <source>
        <dbReference type="RuleBase" id="RU367023"/>
    </source>
</evidence>
<dbReference type="GO" id="GO:0008374">
    <property type="term" value="F:O-acyltransferase activity"/>
    <property type="evidence" value="ECO:0007669"/>
    <property type="project" value="InterPro"/>
</dbReference>
<feature type="chain" id="PRO_5030607082" description="Acyltransferase" evidence="12">
    <location>
        <begin position="30"/>
        <end position="345"/>
    </location>
</feature>
<evidence type="ECO:0000256" key="10">
    <source>
        <dbReference type="ARBA" id="ARBA00023315"/>
    </source>
</evidence>
<evidence type="ECO:0000256" key="1">
    <source>
        <dbReference type="ARBA" id="ARBA00004477"/>
    </source>
</evidence>
<protein>
    <recommendedName>
        <fullName evidence="11">Acyltransferase</fullName>
        <ecNumber evidence="11">2.3.1.-</ecNumber>
    </recommendedName>
</protein>
<evidence type="ECO:0000256" key="6">
    <source>
        <dbReference type="ARBA" id="ARBA00022824"/>
    </source>
</evidence>
<keyword evidence="12" id="KW-0732">Signal</keyword>
<evidence type="ECO:0000256" key="12">
    <source>
        <dbReference type="SAM" id="SignalP"/>
    </source>
</evidence>
<comment type="similarity">
    <text evidence="2 11">Belongs to the diacylglycerol acyltransferase family.</text>
</comment>
<dbReference type="InterPro" id="IPR007130">
    <property type="entry name" value="DAGAT"/>
</dbReference>
<organism evidence="13">
    <name type="scientific">Alexandrium catenella</name>
    <name type="common">Red tide dinoflagellate</name>
    <name type="synonym">Gonyaulax catenella</name>
    <dbReference type="NCBI Taxonomy" id="2925"/>
    <lineage>
        <taxon>Eukaryota</taxon>
        <taxon>Sar</taxon>
        <taxon>Alveolata</taxon>
        <taxon>Dinophyceae</taxon>
        <taxon>Gonyaulacales</taxon>
        <taxon>Pyrocystaceae</taxon>
        <taxon>Alexandrium</taxon>
    </lineage>
</organism>
<keyword evidence="4 11" id="KW-0808">Transferase</keyword>
<evidence type="ECO:0000313" key="13">
    <source>
        <dbReference type="EMBL" id="CAD9139812.1"/>
    </source>
</evidence>
<dbReference type="Pfam" id="PF03982">
    <property type="entry name" value="DAGAT"/>
    <property type="match status" value="1"/>
</dbReference>
<evidence type="ECO:0000256" key="4">
    <source>
        <dbReference type="ARBA" id="ARBA00022679"/>
    </source>
</evidence>
<keyword evidence="7" id="KW-1133">Transmembrane helix</keyword>
<dbReference type="EMBL" id="HBGE01043722">
    <property type="protein sequence ID" value="CAD9139812.1"/>
    <property type="molecule type" value="Transcribed_RNA"/>
</dbReference>
<evidence type="ECO:0000256" key="5">
    <source>
        <dbReference type="ARBA" id="ARBA00022692"/>
    </source>
</evidence>
<comment type="subcellular location">
    <subcellularLocation>
        <location evidence="1 11">Endoplasmic reticulum membrane</location>
        <topology evidence="1 11">Multi-pass membrane protein</topology>
    </subcellularLocation>
</comment>
<evidence type="ECO:0000256" key="9">
    <source>
        <dbReference type="ARBA" id="ARBA00023136"/>
    </source>
</evidence>
<keyword evidence="5" id="KW-0812">Transmembrane</keyword>
<keyword evidence="3" id="KW-0444">Lipid biosynthesis</keyword>